<dbReference type="SUPFAM" id="SSF110857">
    <property type="entry name" value="Gamma-glutamyl cyclotransferase-like"/>
    <property type="match status" value="1"/>
</dbReference>
<keyword evidence="5" id="KW-1185">Reference proteome</keyword>
<evidence type="ECO:0000313" key="5">
    <source>
        <dbReference type="Proteomes" id="UP000184440"/>
    </source>
</evidence>
<dbReference type="InterPro" id="IPR013024">
    <property type="entry name" value="GGCT-like"/>
</dbReference>
<dbReference type="InterPro" id="IPR009288">
    <property type="entry name" value="AIG2-like_dom"/>
</dbReference>
<dbReference type="Gene3D" id="3.10.490.10">
    <property type="entry name" value="Gamma-glutamyl cyclotransferase-like"/>
    <property type="match status" value="1"/>
</dbReference>
<dbReference type="InterPro" id="IPR045038">
    <property type="entry name" value="AIG2-like"/>
</dbReference>
<dbReference type="GO" id="GO:0016740">
    <property type="term" value="F:transferase activity"/>
    <property type="evidence" value="ECO:0007669"/>
    <property type="project" value="UniProtKB-KW"/>
</dbReference>
<dbReference type="InterPro" id="IPR036568">
    <property type="entry name" value="GGCT-like_sf"/>
</dbReference>
<dbReference type="OrthoDB" id="5070127at2"/>
<name>A0A1M7RPR0_9ACTN</name>
<dbReference type="AlphaFoldDB" id="A0A1M7RPR0"/>
<dbReference type="RefSeq" id="WP_073266519.1">
    <property type="nucleotide sequence ID" value="NZ_FRCS01000033.1"/>
</dbReference>
<dbReference type="PANTHER" id="PTHR31544:SF2">
    <property type="entry name" value="AIG2-LIKE PROTEIN D"/>
    <property type="match status" value="1"/>
</dbReference>
<gene>
    <name evidence="4" type="ORF">SAMN05443668_13319</name>
</gene>
<dbReference type="CDD" id="cd06661">
    <property type="entry name" value="GGCT_like"/>
    <property type="match status" value="1"/>
</dbReference>
<sequence length="117" mass="12848">MTDRLFVYGSLAPGRPNQHVLADVPGMWEPATVRGHLREEGWGADLGYPGILLDDSGPDVPGMLFSSPVLSEHWDRLDAFEGDGYRRVLAATRRDDGRPVAAYIYTLRQTSPAAPPD</sequence>
<evidence type="ECO:0000256" key="2">
    <source>
        <dbReference type="ARBA" id="ARBA00030602"/>
    </source>
</evidence>
<reference evidence="4 5" key="1">
    <citation type="submission" date="2016-11" db="EMBL/GenBank/DDBJ databases">
        <authorList>
            <person name="Jaros S."/>
            <person name="Januszkiewicz K."/>
            <person name="Wedrychowicz H."/>
        </authorList>
    </citation>
    <scope>NUCLEOTIDE SEQUENCE [LARGE SCALE GENOMIC DNA]</scope>
    <source>
        <strain evidence="4 5">DSM 46144</strain>
    </source>
</reference>
<evidence type="ECO:0000256" key="1">
    <source>
        <dbReference type="ARBA" id="ARBA00022679"/>
    </source>
</evidence>
<organism evidence="4 5">
    <name type="scientific">Cryptosporangium aurantiacum</name>
    <dbReference type="NCBI Taxonomy" id="134849"/>
    <lineage>
        <taxon>Bacteria</taxon>
        <taxon>Bacillati</taxon>
        <taxon>Actinomycetota</taxon>
        <taxon>Actinomycetes</taxon>
        <taxon>Cryptosporangiales</taxon>
        <taxon>Cryptosporangiaceae</taxon>
        <taxon>Cryptosporangium</taxon>
    </lineage>
</organism>
<dbReference type="Pfam" id="PF06094">
    <property type="entry name" value="GGACT"/>
    <property type="match status" value="1"/>
</dbReference>
<accession>A0A1M7RPR0</accession>
<dbReference type="Proteomes" id="UP000184440">
    <property type="component" value="Unassembled WGS sequence"/>
</dbReference>
<evidence type="ECO:0000259" key="3">
    <source>
        <dbReference type="Pfam" id="PF06094"/>
    </source>
</evidence>
<evidence type="ECO:0000313" key="4">
    <source>
        <dbReference type="EMBL" id="SHN48072.1"/>
    </source>
</evidence>
<dbReference type="PANTHER" id="PTHR31544">
    <property type="entry name" value="AIG2-LIKE PROTEIN D"/>
    <property type="match status" value="1"/>
</dbReference>
<keyword evidence="1 4" id="KW-0808">Transferase</keyword>
<feature type="domain" description="Gamma-glutamylcyclotransferase AIG2-like" evidence="3">
    <location>
        <begin position="5"/>
        <end position="109"/>
    </location>
</feature>
<dbReference type="STRING" id="134849.SAMN05443668_13319"/>
<proteinExistence type="predicted"/>
<dbReference type="EMBL" id="FRCS01000033">
    <property type="protein sequence ID" value="SHN48072.1"/>
    <property type="molecule type" value="Genomic_DNA"/>
</dbReference>
<protein>
    <recommendedName>
        <fullName evidence="2">Putative gamma-glutamylcyclotransferase</fullName>
    </recommendedName>
</protein>